<feature type="region of interest" description="Disordered" evidence="1">
    <location>
        <begin position="98"/>
        <end position="134"/>
    </location>
</feature>
<keyword evidence="3" id="KW-1185">Reference proteome</keyword>
<feature type="compositionally biased region" description="Polar residues" evidence="1">
    <location>
        <begin position="110"/>
        <end position="121"/>
    </location>
</feature>
<evidence type="ECO:0000313" key="2">
    <source>
        <dbReference type="EMBL" id="KAG9468543.1"/>
    </source>
</evidence>
<accession>A0A8J6JML4</accession>
<dbReference type="EMBL" id="WNTK01000835">
    <property type="protein sequence ID" value="KAG9468543.1"/>
    <property type="molecule type" value="Genomic_DNA"/>
</dbReference>
<sequence length="134" mass="15363">MCHLRCSDGNASSCNNYRYLAARGASTVRIGVVRERHGIALIQKEPQMKCWTAYVRLPARLRRSGLKLWDPEKVKTLTSASRLPVSGEMKQQIIHHQTNFNRESSRTRRQNTLPQAAVKQTESSRKRMGITSRR</sequence>
<proteinExistence type="predicted"/>
<protein>
    <submittedName>
        <fullName evidence="2">Uncharacterized protein</fullName>
    </submittedName>
</protein>
<comment type="caution">
    <text evidence="2">The sequence shown here is derived from an EMBL/GenBank/DDBJ whole genome shotgun (WGS) entry which is preliminary data.</text>
</comment>
<dbReference type="OrthoDB" id="9909866at2759"/>
<gene>
    <name evidence="2" type="ORF">GDO78_022520</name>
</gene>
<evidence type="ECO:0000256" key="1">
    <source>
        <dbReference type="SAM" id="MobiDB-lite"/>
    </source>
</evidence>
<organism evidence="2 3">
    <name type="scientific">Eleutherodactylus coqui</name>
    <name type="common">Puerto Rican coqui</name>
    <dbReference type="NCBI Taxonomy" id="57060"/>
    <lineage>
        <taxon>Eukaryota</taxon>
        <taxon>Metazoa</taxon>
        <taxon>Chordata</taxon>
        <taxon>Craniata</taxon>
        <taxon>Vertebrata</taxon>
        <taxon>Euteleostomi</taxon>
        <taxon>Amphibia</taxon>
        <taxon>Batrachia</taxon>
        <taxon>Anura</taxon>
        <taxon>Neobatrachia</taxon>
        <taxon>Hyloidea</taxon>
        <taxon>Eleutherodactylidae</taxon>
        <taxon>Eleutherodactylinae</taxon>
        <taxon>Eleutherodactylus</taxon>
        <taxon>Eleutherodactylus</taxon>
    </lineage>
</organism>
<dbReference type="Proteomes" id="UP000770717">
    <property type="component" value="Unassembled WGS sequence"/>
</dbReference>
<reference evidence="2" key="1">
    <citation type="thesis" date="2020" institute="ProQuest LLC" country="789 East Eisenhower Parkway, Ann Arbor, MI, USA">
        <title>Comparative Genomics and Chromosome Evolution.</title>
        <authorList>
            <person name="Mudd A.B."/>
        </authorList>
    </citation>
    <scope>NUCLEOTIDE SEQUENCE</scope>
    <source>
        <strain evidence="2">HN-11 Male</strain>
        <tissue evidence="2">Kidney and liver</tissue>
    </source>
</reference>
<evidence type="ECO:0000313" key="3">
    <source>
        <dbReference type="Proteomes" id="UP000770717"/>
    </source>
</evidence>
<name>A0A8J6JML4_ELECQ</name>
<dbReference type="AlphaFoldDB" id="A0A8J6JML4"/>